<organism evidence="2 3">
    <name type="scientific">Mycena venus</name>
    <dbReference type="NCBI Taxonomy" id="2733690"/>
    <lineage>
        <taxon>Eukaryota</taxon>
        <taxon>Fungi</taxon>
        <taxon>Dikarya</taxon>
        <taxon>Basidiomycota</taxon>
        <taxon>Agaricomycotina</taxon>
        <taxon>Agaricomycetes</taxon>
        <taxon>Agaricomycetidae</taxon>
        <taxon>Agaricales</taxon>
        <taxon>Marasmiineae</taxon>
        <taxon>Mycenaceae</taxon>
        <taxon>Mycena</taxon>
    </lineage>
</organism>
<comment type="caution">
    <text evidence="2">The sequence shown here is derived from an EMBL/GenBank/DDBJ whole genome shotgun (WGS) entry which is preliminary data.</text>
</comment>
<name>A0A8H6YX45_9AGAR</name>
<reference evidence="2" key="1">
    <citation type="submission" date="2020-05" db="EMBL/GenBank/DDBJ databases">
        <title>Mycena genomes resolve the evolution of fungal bioluminescence.</title>
        <authorList>
            <person name="Tsai I.J."/>
        </authorList>
    </citation>
    <scope>NUCLEOTIDE SEQUENCE</scope>
    <source>
        <strain evidence="2">CCC161011</strain>
    </source>
</reference>
<keyword evidence="3" id="KW-1185">Reference proteome</keyword>
<dbReference type="EMBL" id="JACAZI010000002">
    <property type="protein sequence ID" value="KAF7368703.1"/>
    <property type="molecule type" value="Genomic_DNA"/>
</dbReference>
<sequence>MFGNNLVTKEKEEPDKENYSVPENTPIKEGKAALENDVSEGKYSGFIAVEEMLEVTPWISVADPGYSLSWRFSYQIPLVHCESTMNDKPSKTKNQALPQKEFTYNIPQYRGFIDNDPDLDDGGRFIFLGDRQKCYQPSLCDHSISEQDCKVIVSSENTESTVADRFQHLKLKVDKRKGKTEQEGVYGSKLIFSLYCELARSAAYVPTEAWAVMARIWDQPATGIVFILRCKKALEVKEVALKLLESISKEKEETKKHPTATKTEEAKTRFVPADIRVAGWNDPIFSSEVTSLRRIGEHPRKLYETWKPEPTKTLVTSRKVIAASSHPRDKSQQAVMGGKSATDVAKIFNWKNLKPNGKTDPENQATGTAEWLNRSAYSTEMFVKRLAQKINVAVQTEIVSFPNTEHSWLAKKLTYRYQAAEKVGKMEPDLFTIEFDPFERHLPTRFEALVDQAVEKKVYGLEIIASDAAKDVVELPGIPEADKSIIPIV</sequence>
<accession>A0A8H6YX45</accession>
<protein>
    <submittedName>
        <fullName evidence="2">Uncharacterized protein</fullName>
    </submittedName>
</protein>
<gene>
    <name evidence="2" type="ORF">MVEN_00195000</name>
</gene>
<evidence type="ECO:0000313" key="2">
    <source>
        <dbReference type="EMBL" id="KAF7368703.1"/>
    </source>
</evidence>
<dbReference type="OrthoDB" id="3130004at2759"/>
<proteinExistence type="predicted"/>
<dbReference type="AlphaFoldDB" id="A0A8H6YX45"/>
<evidence type="ECO:0000313" key="3">
    <source>
        <dbReference type="Proteomes" id="UP000620124"/>
    </source>
</evidence>
<feature type="region of interest" description="Disordered" evidence="1">
    <location>
        <begin position="1"/>
        <end position="27"/>
    </location>
</feature>
<evidence type="ECO:0000256" key="1">
    <source>
        <dbReference type="SAM" id="MobiDB-lite"/>
    </source>
</evidence>
<dbReference type="Proteomes" id="UP000620124">
    <property type="component" value="Unassembled WGS sequence"/>
</dbReference>
<feature type="compositionally biased region" description="Basic and acidic residues" evidence="1">
    <location>
        <begin position="8"/>
        <end position="18"/>
    </location>
</feature>